<reference evidence="1" key="1">
    <citation type="submission" date="2020-11" db="EMBL/GenBank/DDBJ databases">
        <title>Nocardioides sp. CBS4Y-1, whole genome shotgun sequence.</title>
        <authorList>
            <person name="Tuo L."/>
        </authorList>
    </citation>
    <scope>NUCLEOTIDE SEQUENCE</scope>
    <source>
        <strain evidence="1">CBS4Y-1</strain>
    </source>
</reference>
<organism evidence="1 2">
    <name type="scientific">Nocardioides acrostichi</name>
    <dbReference type="NCBI Taxonomy" id="2784339"/>
    <lineage>
        <taxon>Bacteria</taxon>
        <taxon>Bacillati</taxon>
        <taxon>Actinomycetota</taxon>
        <taxon>Actinomycetes</taxon>
        <taxon>Propionibacteriales</taxon>
        <taxon>Nocardioidaceae</taxon>
        <taxon>Nocardioides</taxon>
    </lineage>
</organism>
<sequence>MDADEAATRGEIDMAETTEGFDPFEALAANMQKALPARAEAVRGIDCALEKLWGVINVWPDEGNGLSLEEMDAVGDAYNLLQSLTPLRERSDAAEDWEALHALRQRTQAEDERAAIDARIEVLTARLDAYETDGYEPAPDLEAIRAEVL</sequence>
<dbReference type="AlphaFoldDB" id="A0A930UZH4"/>
<name>A0A930UZH4_9ACTN</name>
<dbReference type="EMBL" id="JADIVZ010000006">
    <property type="protein sequence ID" value="MBF4162597.1"/>
    <property type="molecule type" value="Genomic_DNA"/>
</dbReference>
<keyword evidence="2" id="KW-1185">Reference proteome</keyword>
<proteinExistence type="predicted"/>
<evidence type="ECO:0000313" key="2">
    <source>
        <dbReference type="Proteomes" id="UP000656804"/>
    </source>
</evidence>
<accession>A0A930UZH4</accession>
<dbReference type="Proteomes" id="UP000656804">
    <property type="component" value="Unassembled WGS sequence"/>
</dbReference>
<dbReference type="RefSeq" id="WP_207793096.1">
    <property type="nucleotide sequence ID" value="NZ_JADIVZ010000006.1"/>
</dbReference>
<gene>
    <name evidence="1" type="ORF">ISG29_12945</name>
</gene>
<comment type="caution">
    <text evidence="1">The sequence shown here is derived from an EMBL/GenBank/DDBJ whole genome shotgun (WGS) entry which is preliminary data.</text>
</comment>
<protein>
    <submittedName>
        <fullName evidence="1">Uncharacterized protein</fullName>
    </submittedName>
</protein>
<evidence type="ECO:0000313" key="1">
    <source>
        <dbReference type="EMBL" id="MBF4162597.1"/>
    </source>
</evidence>